<evidence type="ECO:0000313" key="6">
    <source>
        <dbReference type="EMBL" id="NNH72531.1"/>
    </source>
</evidence>
<accession>A0A849CGF8</accession>
<dbReference type="Gene3D" id="3.40.630.30">
    <property type="match status" value="1"/>
</dbReference>
<evidence type="ECO:0000256" key="2">
    <source>
        <dbReference type="ARBA" id="ARBA00022516"/>
    </source>
</evidence>
<dbReference type="Proteomes" id="UP000586827">
    <property type="component" value="Unassembled WGS sequence"/>
</dbReference>
<dbReference type="SUPFAM" id="SSF55729">
    <property type="entry name" value="Acyl-CoA N-acyltransferases (Nat)"/>
    <property type="match status" value="1"/>
</dbReference>
<dbReference type="GO" id="GO:0016746">
    <property type="term" value="F:acyltransferase activity"/>
    <property type="evidence" value="ECO:0007669"/>
    <property type="project" value="UniProtKB-KW"/>
</dbReference>
<dbReference type="PANTHER" id="PTHR37323:SF1">
    <property type="entry name" value="L-ORNITHINE N(ALPHA)-ACYLTRANSFERASE"/>
    <property type="match status" value="1"/>
</dbReference>
<dbReference type="PANTHER" id="PTHR37323">
    <property type="entry name" value="GCN5-RELATED N-ACETYLTRANSFERASE"/>
    <property type="match status" value="1"/>
</dbReference>
<keyword evidence="2" id="KW-0444">Lipid biosynthesis</keyword>
<protein>
    <submittedName>
        <fullName evidence="6">GNAT family N-acetyltransferase</fullName>
    </submittedName>
</protein>
<dbReference type="InterPro" id="IPR016181">
    <property type="entry name" value="Acyl_CoA_acyltransferase"/>
</dbReference>
<name>A0A849CGF8_9NOCA</name>
<dbReference type="GO" id="GO:0006629">
    <property type="term" value="P:lipid metabolic process"/>
    <property type="evidence" value="ECO:0007669"/>
    <property type="project" value="UniProtKB-KW"/>
</dbReference>
<organism evidence="6 7">
    <name type="scientific">Nocardia uniformis</name>
    <dbReference type="NCBI Taxonomy" id="53432"/>
    <lineage>
        <taxon>Bacteria</taxon>
        <taxon>Bacillati</taxon>
        <taxon>Actinomycetota</taxon>
        <taxon>Actinomycetes</taxon>
        <taxon>Mycobacteriales</taxon>
        <taxon>Nocardiaceae</taxon>
        <taxon>Nocardia</taxon>
    </lineage>
</organism>
<proteinExistence type="predicted"/>
<keyword evidence="5" id="KW-0012">Acyltransferase</keyword>
<evidence type="ECO:0000256" key="5">
    <source>
        <dbReference type="ARBA" id="ARBA00023315"/>
    </source>
</evidence>
<sequence>MTTKAASTSSLLTAGSNPALLPSASCSTPEPIRSTGRARYSLVVESDVAHREVAQRLRYRVFANEPGFTITDDGTGRDHDRFDEHCDHLLVRDNLTEEFVGCYRMLPPHKVIAAGGYYTATEFDLAGLDPTGQRIVEMGRACVLPEHRNGSVLSLMWAGILHYIELTGYDWVMGCVSVPMQLTADDQPGVNVRGVRDLLLARHAIEAPRFVQPYRPVVVGGRTLDDIEPPARAKVPPLLNGYLRLGAQICGEPAHDPEFGVADFVALLGFSTINTRYLDRLRSAAATFDAR</sequence>
<evidence type="ECO:0000256" key="4">
    <source>
        <dbReference type="ARBA" id="ARBA00023098"/>
    </source>
</evidence>
<dbReference type="EMBL" id="JABELX010000008">
    <property type="protein sequence ID" value="NNH72531.1"/>
    <property type="molecule type" value="Genomic_DNA"/>
</dbReference>
<evidence type="ECO:0000256" key="3">
    <source>
        <dbReference type="ARBA" id="ARBA00022679"/>
    </source>
</evidence>
<gene>
    <name evidence="6" type="ORF">HLB23_22170</name>
</gene>
<comment type="caution">
    <text evidence="6">The sequence shown here is derived from an EMBL/GenBank/DDBJ whole genome shotgun (WGS) entry which is preliminary data.</text>
</comment>
<reference evidence="6 7" key="1">
    <citation type="submission" date="2020-05" db="EMBL/GenBank/DDBJ databases">
        <title>MicrobeNet Type strains.</title>
        <authorList>
            <person name="Nicholson A.C."/>
        </authorList>
    </citation>
    <scope>NUCLEOTIDE SEQUENCE [LARGE SCALE GENOMIC DNA]</scope>
    <source>
        <strain evidence="6 7">JCM 3224</strain>
    </source>
</reference>
<dbReference type="RefSeq" id="WP_084521800.1">
    <property type="nucleotide sequence ID" value="NZ_JABELX010000008.1"/>
</dbReference>
<dbReference type="AlphaFoldDB" id="A0A849CGF8"/>
<evidence type="ECO:0000313" key="7">
    <source>
        <dbReference type="Proteomes" id="UP000586827"/>
    </source>
</evidence>
<evidence type="ECO:0000256" key="1">
    <source>
        <dbReference type="ARBA" id="ARBA00005189"/>
    </source>
</evidence>
<keyword evidence="3 6" id="KW-0808">Transferase</keyword>
<keyword evidence="4" id="KW-0443">Lipid metabolism</keyword>
<dbReference type="InterPro" id="IPR052351">
    <property type="entry name" value="Ornithine_N-alpha-AT"/>
</dbReference>
<dbReference type="Pfam" id="PF13444">
    <property type="entry name" value="Acetyltransf_5"/>
    <property type="match status" value="1"/>
</dbReference>
<keyword evidence="7" id="KW-1185">Reference proteome</keyword>
<comment type="pathway">
    <text evidence="1">Lipid metabolism.</text>
</comment>